<dbReference type="RefSeq" id="WP_055207459.1">
    <property type="nucleotide sequence ID" value="NZ_CZBO01000002.1"/>
</dbReference>
<sequence>MSSMELYKDMIEIYREADLECNCKLTNILQKINNKGALLTAKELIREDITEDGLDILMRCGREDISLENLILSNKYKDLFSDEDREICRDRLKNAKVEE</sequence>
<proteinExistence type="predicted"/>
<reference evidence="1 2" key="1">
    <citation type="submission" date="2015-09" db="EMBL/GenBank/DDBJ databases">
        <authorList>
            <consortium name="Pathogen Informatics"/>
        </authorList>
    </citation>
    <scope>NUCLEOTIDE SEQUENCE [LARGE SCALE GENOMIC DNA]</scope>
    <source>
        <strain evidence="1 2">2789STDY5834956</strain>
    </source>
</reference>
<evidence type="ECO:0000313" key="1">
    <source>
        <dbReference type="EMBL" id="CUQ00349.1"/>
    </source>
</evidence>
<dbReference type="AlphaFoldDB" id="A0A174T0K3"/>
<organism evidence="1 2">
    <name type="scientific">Clostridium baratii</name>
    <dbReference type="NCBI Taxonomy" id="1561"/>
    <lineage>
        <taxon>Bacteria</taxon>
        <taxon>Bacillati</taxon>
        <taxon>Bacillota</taxon>
        <taxon>Clostridia</taxon>
        <taxon>Eubacteriales</taxon>
        <taxon>Clostridiaceae</taxon>
        <taxon>Clostridium</taxon>
    </lineage>
</organism>
<dbReference type="EMBL" id="CZBO01000002">
    <property type="protein sequence ID" value="CUQ00349.1"/>
    <property type="molecule type" value="Genomic_DNA"/>
</dbReference>
<gene>
    <name evidence="1" type="ORF">ERS852568_01518</name>
</gene>
<name>A0A174T0K3_9CLOT</name>
<accession>A0A174T0K3</accession>
<dbReference type="Proteomes" id="UP000095563">
    <property type="component" value="Unassembled WGS sequence"/>
</dbReference>
<evidence type="ECO:0000313" key="2">
    <source>
        <dbReference type="Proteomes" id="UP000095563"/>
    </source>
</evidence>
<protein>
    <submittedName>
        <fullName evidence="1">Uncharacterized protein</fullName>
    </submittedName>
</protein>